<protein>
    <submittedName>
        <fullName evidence="2">Uncharacterized protein</fullName>
    </submittedName>
</protein>
<dbReference type="Proteomes" id="UP000092460">
    <property type="component" value="Unassembled WGS sequence"/>
</dbReference>
<reference evidence="2" key="2">
    <citation type="submission" date="2020-05" db="UniProtKB">
        <authorList>
            <consortium name="EnsemblMetazoa"/>
        </authorList>
    </citation>
    <scope>IDENTIFICATION</scope>
    <source>
        <strain evidence="2">IAEA</strain>
    </source>
</reference>
<reference evidence="3" key="1">
    <citation type="submission" date="2015-01" db="EMBL/GenBank/DDBJ databases">
        <authorList>
            <person name="Aksoy S."/>
            <person name="Warren W."/>
            <person name="Wilson R.K."/>
        </authorList>
    </citation>
    <scope>NUCLEOTIDE SEQUENCE [LARGE SCALE GENOMIC DNA]</scope>
    <source>
        <strain evidence="3">IAEA</strain>
    </source>
</reference>
<organism evidence="2 3">
    <name type="scientific">Glossina palpalis gambiensis</name>
    <dbReference type="NCBI Taxonomy" id="67801"/>
    <lineage>
        <taxon>Eukaryota</taxon>
        <taxon>Metazoa</taxon>
        <taxon>Ecdysozoa</taxon>
        <taxon>Arthropoda</taxon>
        <taxon>Hexapoda</taxon>
        <taxon>Insecta</taxon>
        <taxon>Pterygota</taxon>
        <taxon>Neoptera</taxon>
        <taxon>Endopterygota</taxon>
        <taxon>Diptera</taxon>
        <taxon>Brachycera</taxon>
        <taxon>Muscomorpha</taxon>
        <taxon>Hippoboscoidea</taxon>
        <taxon>Glossinidae</taxon>
        <taxon>Glossina</taxon>
    </lineage>
</organism>
<keyword evidence="1" id="KW-1133">Transmembrane helix</keyword>
<evidence type="ECO:0000313" key="2">
    <source>
        <dbReference type="EnsemblMetazoa" id="GPPI035421-PA"/>
    </source>
</evidence>
<evidence type="ECO:0000256" key="1">
    <source>
        <dbReference type="SAM" id="Phobius"/>
    </source>
</evidence>
<keyword evidence="3" id="KW-1185">Reference proteome</keyword>
<dbReference type="EnsemblMetazoa" id="GPPI035421-RA">
    <property type="protein sequence ID" value="GPPI035421-PA"/>
    <property type="gene ID" value="GPPI035421"/>
</dbReference>
<evidence type="ECO:0000313" key="3">
    <source>
        <dbReference type="Proteomes" id="UP000092460"/>
    </source>
</evidence>
<keyword evidence="1" id="KW-0472">Membrane</keyword>
<sequence length="139" mass="16244">MQPRQTIDVYSHQMLVQIIALIKPFYFLLTDSLGPSLSGLVVHKLYRSVDLPISMFLNYELELRMFSHYISGYFLSPVARGEDIVILMRVENSFQHVYRFRICFAVYLFVFTFQLLVIKTANNNNNNDDDCDDDVDAEM</sequence>
<accession>A0A1B0BNA0</accession>
<proteinExistence type="predicted"/>
<dbReference type="EMBL" id="JXJN01017306">
    <property type="status" value="NOT_ANNOTATED_CDS"/>
    <property type="molecule type" value="Genomic_DNA"/>
</dbReference>
<feature type="transmembrane region" description="Helical" evidence="1">
    <location>
        <begin position="98"/>
        <end position="118"/>
    </location>
</feature>
<name>A0A1B0BNA0_9MUSC</name>
<dbReference type="AlphaFoldDB" id="A0A1B0BNA0"/>
<dbReference type="VEuPathDB" id="VectorBase:GPPI035421"/>
<keyword evidence="1" id="KW-0812">Transmembrane</keyword>